<name>A0A160U2S8_9ZZZZ</name>
<gene>
    <name evidence="1" type="ORF">MGWOODY_Hyp717</name>
</gene>
<organism evidence="1">
    <name type="scientific">hydrothermal vent metagenome</name>
    <dbReference type="NCBI Taxonomy" id="652676"/>
    <lineage>
        <taxon>unclassified sequences</taxon>
        <taxon>metagenomes</taxon>
        <taxon>ecological metagenomes</taxon>
    </lineage>
</organism>
<reference evidence="1" key="1">
    <citation type="submission" date="2015-10" db="EMBL/GenBank/DDBJ databases">
        <authorList>
            <person name="Gilbert D.G."/>
        </authorList>
    </citation>
    <scope>NUCLEOTIDE SEQUENCE</scope>
</reference>
<evidence type="ECO:0000313" key="1">
    <source>
        <dbReference type="EMBL" id="CUS57114.1"/>
    </source>
</evidence>
<protein>
    <submittedName>
        <fullName evidence="1">Uncharacterized protein</fullName>
    </submittedName>
</protein>
<proteinExistence type="predicted"/>
<accession>A0A160U2S8</accession>
<sequence>MEPAGKDYLNIGVAAGANVIIRSPTFSEEKAAWECEFSIKGSESEFHSSLFGVSELRAVELVIGFINKMFP</sequence>
<dbReference type="EMBL" id="CZQD01000038">
    <property type="protein sequence ID" value="CUS57114.1"/>
    <property type="molecule type" value="Genomic_DNA"/>
</dbReference>
<dbReference type="AlphaFoldDB" id="A0A160U2S8"/>